<dbReference type="HOGENOM" id="CLU_2186502_0_0_1"/>
<dbReference type="OrthoDB" id="7720246at2759"/>
<reference evidence="5" key="2">
    <citation type="submission" date="2021-02" db="UniProtKB">
        <authorList>
            <consortium name="EnsemblMetazoa"/>
        </authorList>
    </citation>
    <scope>IDENTIFICATION</scope>
    <source>
        <strain evidence="5">JHB</strain>
    </source>
</reference>
<dbReference type="EMBL" id="DS232160">
    <property type="protein sequence ID" value="EDS36363.1"/>
    <property type="molecule type" value="Genomic_DNA"/>
</dbReference>
<dbReference type="PANTHER" id="PTHR24260:SF147">
    <property type="entry name" value="EG:BACR7A4.3 PROTEIN-RELATED"/>
    <property type="match status" value="1"/>
</dbReference>
<evidence type="ECO:0000256" key="1">
    <source>
        <dbReference type="ARBA" id="ARBA00024195"/>
    </source>
</evidence>
<organism>
    <name type="scientific">Culex quinquefasciatus</name>
    <name type="common">Southern house mosquito</name>
    <name type="synonym">Culex pungens</name>
    <dbReference type="NCBI Taxonomy" id="7176"/>
    <lineage>
        <taxon>Eukaryota</taxon>
        <taxon>Metazoa</taxon>
        <taxon>Ecdysozoa</taxon>
        <taxon>Arthropoda</taxon>
        <taxon>Hexapoda</taxon>
        <taxon>Insecta</taxon>
        <taxon>Pterygota</taxon>
        <taxon>Neoptera</taxon>
        <taxon>Endopterygota</taxon>
        <taxon>Diptera</taxon>
        <taxon>Nematocera</taxon>
        <taxon>Culicoidea</taxon>
        <taxon>Culicidae</taxon>
        <taxon>Culicinae</taxon>
        <taxon>Culicini</taxon>
        <taxon>Culex</taxon>
        <taxon>Culex</taxon>
    </lineage>
</organism>
<dbReference type="PROSITE" id="PS00134">
    <property type="entry name" value="TRYPSIN_HIS"/>
    <property type="match status" value="1"/>
</dbReference>
<dbReference type="Pfam" id="PF00089">
    <property type="entry name" value="Trypsin"/>
    <property type="match status" value="1"/>
</dbReference>
<proteinExistence type="inferred from homology"/>
<dbReference type="eggNOG" id="KOG3627">
    <property type="taxonomic scope" value="Eukaryota"/>
</dbReference>
<feature type="signal peptide" evidence="2">
    <location>
        <begin position="1"/>
        <end position="18"/>
    </location>
</feature>
<dbReference type="PANTHER" id="PTHR24260">
    <property type="match status" value="1"/>
</dbReference>
<dbReference type="InterPro" id="IPR043504">
    <property type="entry name" value="Peptidase_S1_PA_chymotrypsin"/>
</dbReference>
<keyword evidence="6" id="KW-1185">Reference proteome</keyword>
<accession>B0WXA2</accession>
<evidence type="ECO:0000313" key="4">
    <source>
        <dbReference type="EMBL" id="EDS36363.1"/>
    </source>
</evidence>
<feature type="chain" id="PRO_5011408668" evidence="2">
    <location>
        <begin position="19"/>
        <end position="109"/>
    </location>
</feature>
<name>B0WXA2_CULQU</name>
<comment type="similarity">
    <text evidence="1">Belongs to the peptidase S1 family. CLIP subfamily.</text>
</comment>
<dbReference type="KEGG" id="cqu:CpipJ_CPIJ011476"/>
<dbReference type="InterPro" id="IPR051333">
    <property type="entry name" value="CLIP_Serine_Protease"/>
</dbReference>
<dbReference type="InterPro" id="IPR009003">
    <property type="entry name" value="Peptidase_S1_PA"/>
</dbReference>
<dbReference type="SUPFAM" id="SSF50494">
    <property type="entry name" value="Trypsin-like serine proteases"/>
    <property type="match status" value="1"/>
</dbReference>
<dbReference type="VEuPathDB" id="VectorBase:CQUJHB009954"/>
<dbReference type="Gene3D" id="2.40.10.10">
    <property type="entry name" value="Trypsin-like serine proteases"/>
    <property type="match status" value="1"/>
</dbReference>
<evidence type="ECO:0000313" key="5">
    <source>
        <dbReference type="EnsemblMetazoa" id="CPIJ011476-PA"/>
    </source>
</evidence>
<dbReference type="AlphaFoldDB" id="B0WXA2"/>
<dbReference type="InParanoid" id="B0WXA2"/>
<sequence>MLIAVVMLVTVVLQFINGDNAFIDDPPDGYFSRTSLDDCPSRFYSDDVSSALGFFIFGGLRAFRSEYPHMTAFGWTDPSTGKPDYACGGSLISDRFVVTAAHCGQNENK</sequence>
<reference evidence="4" key="1">
    <citation type="submission" date="2007-03" db="EMBL/GenBank/DDBJ databases">
        <title>Annotation of Culex pipiens quinquefasciatus.</title>
        <authorList>
            <consortium name="The Broad Institute Genome Sequencing Platform"/>
            <person name="Atkinson P.W."/>
            <person name="Hemingway J."/>
            <person name="Christensen B.M."/>
            <person name="Higgs S."/>
            <person name="Kodira C."/>
            <person name="Hannick L."/>
            <person name="Megy K."/>
            <person name="O'Leary S."/>
            <person name="Pearson M."/>
            <person name="Haas B.J."/>
            <person name="Mauceli E."/>
            <person name="Wortman J.R."/>
            <person name="Lee N.H."/>
            <person name="Guigo R."/>
            <person name="Stanke M."/>
            <person name="Alvarado L."/>
            <person name="Amedeo P."/>
            <person name="Antoine C.H."/>
            <person name="Arensburger P."/>
            <person name="Bidwell S.L."/>
            <person name="Crawford M."/>
            <person name="Camaro F."/>
            <person name="Devon K."/>
            <person name="Engels R."/>
            <person name="Hammond M."/>
            <person name="Howarth C."/>
            <person name="Koehrsen M."/>
            <person name="Lawson D."/>
            <person name="Montgomery P."/>
            <person name="Nene V."/>
            <person name="Nusbaum C."/>
            <person name="Puiu D."/>
            <person name="Romero-Severson J."/>
            <person name="Severson D.W."/>
            <person name="Shumway M."/>
            <person name="Sisk P."/>
            <person name="Stolte C."/>
            <person name="Zeng Q."/>
            <person name="Eisenstadt E."/>
            <person name="Fraser-Liggett C."/>
            <person name="Strausberg R."/>
            <person name="Galagan J."/>
            <person name="Birren B."/>
            <person name="Collins F.H."/>
        </authorList>
    </citation>
    <scope>NUCLEOTIDE SEQUENCE [LARGE SCALE GENOMIC DNA]</scope>
    <source>
        <strain evidence="4">JHB</strain>
    </source>
</reference>
<keyword evidence="2" id="KW-0732">Signal</keyword>
<evidence type="ECO:0000313" key="6">
    <source>
        <dbReference type="Proteomes" id="UP000002320"/>
    </source>
</evidence>
<dbReference type="GO" id="GO:0004252">
    <property type="term" value="F:serine-type endopeptidase activity"/>
    <property type="evidence" value="ECO:0007669"/>
    <property type="project" value="InterPro"/>
</dbReference>
<dbReference type="GO" id="GO:0006508">
    <property type="term" value="P:proteolysis"/>
    <property type="evidence" value="ECO:0007669"/>
    <property type="project" value="InterPro"/>
</dbReference>
<dbReference type="InterPro" id="IPR018114">
    <property type="entry name" value="TRYPSIN_HIS"/>
</dbReference>
<evidence type="ECO:0000256" key="2">
    <source>
        <dbReference type="SAM" id="SignalP"/>
    </source>
</evidence>
<protein>
    <submittedName>
        <fullName evidence="4 5">Trypsin</fullName>
    </submittedName>
</protein>
<feature type="domain" description="Peptidase S1" evidence="3">
    <location>
        <begin position="56"/>
        <end position="106"/>
    </location>
</feature>
<dbReference type="InterPro" id="IPR001254">
    <property type="entry name" value="Trypsin_dom"/>
</dbReference>
<dbReference type="VEuPathDB" id="VectorBase:CPIJ011476"/>
<dbReference type="Proteomes" id="UP000002320">
    <property type="component" value="Unassembled WGS sequence"/>
</dbReference>
<dbReference type="EnsemblMetazoa" id="CPIJ011476-RA">
    <property type="protein sequence ID" value="CPIJ011476-PA"/>
    <property type="gene ID" value="CPIJ011476"/>
</dbReference>
<evidence type="ECO:0000259" key="3">
    <source>
        <dbReference type="Pfam" id="PF00089"/>
    </source>
</evidence>
<gene>
    <name evidence="5" type="primary">6044516</name>
    <name evidence="4" type="ORF">CpipJ_CPIJ011476</name>
</gene>